<dbReference type="Pfam" id="PF00496">
    <property type="entry name" value="SBP_bac_5"/>
    <property type="match status" value="1"/>
</dbReference>
<protein>
    <submittedName>
        <fullName evidence="6">Peptide/nickel transport system substrate-binding protein</fullName>
    </submittedName>
</protein>
<evidence type="ECO:0000256" key="1">
    <source>
        <dbReference type="ARBA" id="ARBA00005695"/>
    </source>
</evidence>
<evidence type="ECO:0000256" key="3">
    <source>
        <dbReference type="ARBA" id="ARBA00022729"/>
    </source>
</evidence>
<dbReference type="PANTHER" id="PTHR30290:SF9">
    <property type="entry name" value="OLIGOPEPTIDE-BINDING PROTEIN APPA"/>
    <property type="match status" value="1"/>
</dbReference>
<evidence type="ECO:0000313" key="6">
    <source>
        <dbReference type="EMBL" id="NYI70045.1"/>
    </source>
</evidence>
<dbReference type="PIRSF" id="PIRSF002741">
    <property type="entry name" value="MppA"/>
    <property type="match status" value="1"/>
</dbReference>
<comment type="similarity">
    <text evidence="1">Belongs to the bacterial solute-binding protein 5 family.</text>
</comment>
<dbReference type="PANTHER" id="PTHR30290">
    <property type="entry name" value="PERIPLASMIC BINDING COMPONENT OF ABC TRANSPORTER"/>
    <property type="match status" value="1"/>
</dbReference>
<dbReference type="GO" id="GO:0042597">
    <property type="term" value="C:periplasmic space"/>
    <property type="evidence" value="ECO:0007669"/>
    <property type="project" value="UniProtKB-ARBA"/>
</dbReference>
<evidence type="ECO:0000259" key="5">
    <source>
        <dbReference type="Pfam" id="PF00496"/>
    </source>
</evidence>
<dbReference type="CDD" id="cd08493">
    <property type="entry name" value="PBP2_DppA_like"/>
    <property type="match status" value="1"/>
</dbReference>
<comment type="caution">
    <text evidence="6">The sequence shown here is derived from an EMBL/GenBank/DDBJ whole genome shotgun (WGS) entry which is preliminary data.</text>
</comment>
<gene>
    <name evidence="6" type="ORF">GGQ54_000605</name>
</gene>
<reference evidence="6 7" key="1">
    <citation type="submission" date="2020-07" db="EMBL/GenBank/DDBJ databases">
        <title>Sequencing the genomes of 1000 actinobacteria strains.</title>
        <authorList>
            <person name="Klenk H.-P."/>
        </authorList>
    </citation>
    <scope>NUCLEOTIDE SEQUENCE [LARGE SCALE GENOMIC DNA]</scope>
    <source>
        <strain evidence="6 7">DSM 103164</strain>
    </source>
</reference>
<feature type="domain" description="Solute-binding protein family 5" evidence="5">
    <location>
        <begin position="84"/>
        <end position="481"/>
    </location>
</feature>
<dbReference type="PROSITE" id="PS51257">
    <property type="entry name" value="PROKAR_LIPOPROTEIN"/>
    <property type="match status" value="1"/>
</dbReference>
<evidence type="ECO:0000256" key="4">
    <source>
        <dbReference type="SAM" id="SignalP"/>
    </source>
</evidence>
<keyword evidence="3 4" id="KW-0732">Signal</keyword>
<evidence type="ECO:0000313" key="7">
    <source>
        <dbReference type="Proteomes" id="UP000527616"/>
    </source>
</evidence>
<dbReference type="GO" id="GO:0015833">
    <property type="term" value="P:peptide transport"/>
    <property type="evidence" value="ECO:0007669"/>
    <property type="project" value="TreeGrafter"/>
</dbReference>
<dbReference type="Proteomes" id="UP000527616">
    <property type="component" value="Unassembled WGS sequence"/>
</dbReference>
<dbReference type="GO" id="GO:1904680">
    <property type="term" value="F:peptide transmembrane transporter activity"/>
    <property type="evidence" value="ECO:0007669"/>
    <property type="project" value="TreeGrafter"/>
</dbReference>
<organism evidence="6 7">
    <name type="scientific">Naumannella cuiyingiana</name>
    <dbReference type="NCBI Taxonomy" id="1347891"/>
    <lineage>
        <taxon>Bacteria</taxon>
        <taxon>Bacillati</taxon>
        <taxon>Actinomycetota</taxon>
        <taxon>Actinomycetes</taxon>
        <taxon>Propionibacteriales</taxon>
        <taxon>Propionibacteriaceae</taxon>
        <taxon>Naumannella</taxon>
    </lineage>
</organism>
<keyword evidence="2" id="KW-0813">Transport</keyword>
<dbReference type="GO" id="GO:0043190">
    <property type="term" value="C:ATP-binding cassette (ABC) transporter complex"/>
    <property type="evidence" value="ECO:0007669"/>
    <property type="project" value="InterPro"/>
</dbReference>
<dbReference type="Gene3D" id="3.90.76.10">
    <property type="entry name" value="Dipeptide-binding Protein, Domain 1"/>
    <property type="match status" value="1"/>
</dbReference>
<dbReference type="SUPFAM" id="SSF53850">
    <property type="entry name" value="Periplasmic binding protein-like II"/>
    <property type="match status" value="1"/>
</dbReference>
<proteinExistence type="inferred from homology"/>
<dbReference type="InterPro" id="IPR000914">
    <property type="entry name" value="SBP_5_dom"/>
</dbReference>
<dbReference type="RefSeq" id="WP_179444041.1">
    <property type="nucleotide sequence ID" value="NZ_JACBZS010000001.1"/>
</dbReference>
<dbReference type="Gene3D" id="3.40.190.10">
    <property type="entry name" value="Periplasmic binding protein-like II"/>
    <property type="match status" value="1"/>
</dbReference>
<accession>A0A7Z0D6Z4</accession>
<name>A0A7Z0D6Z4_9ACTN</name>
<feature type="signal peptide" evidence="4">
    <location>
        <begin position="1"/>
        <end position="26"/>
    </location>
</feature>
<feature type="chain" id="PRO_5030513903" evidence="4">
    <location>
        <begin position="27"/>
        <end position="559"/>
    </location>
</feature>
<dbReference type="InterPro" id="IPR030678">
    <property type="entry name" value="Peptide/Ni-bd"/>
</dbReference>
<dbReference type="EMBL" id="JACBZS010000001">
    <property type="protein sequence ID" value="NYI70045.1"/>
    <property type="molecule type" value="Genomic_DNA"/>
</dbReference>
<sequence>MRNGWKKRGLAAFGALLVTAGLAACAQSERDPGGQSGGAADTFVFAASSDPVMLDPAMASDGETFRVARQMFEGLVSLQPGSTELAPLLATEWTSSSDGKTHSFTLREGVKFHDGTDFNAEAVCANFERWYNWTGLNQNENITYYYGKLFKGFKNPEGADKSATGIYESCTAESPTKATITLKKPFAAFVDAMTLPSFSMQSPAAMQQWDANNTTGTADDPRFSAYATEHPTGTGPFKFESWDRGQQVTLAANPDYWGEKPKIAKAIVRTIPDGNARKQELQAGNIDGYDLVAPGDVEPMQAEGLQIKNRPAFNILYLGFNQKNKALQDVRVRQAINYAIDKEAVISQTLPPGSVAAKEFMPDMVNGYNPDVTSYDYDPEKAKQLLAEAGQSDLTLRFAYPTSVSRPYMPTPEDTFVALKSQLEAVGIKVEPLNAKWTPDYLDMVQGDGGTDKRDIHLLGWTGDYNDADNFVGVFFGGKSNEWGFENKALFDELGAARELPDKEQQATAYAKINEDIAKFAPGVPIAHPAPSLAFGKGVQGYEPSPVQDEVWNNVTVTR</sequence>
<dbReference type="InterPro" id="IPR039424">
    <property type="entry name" value="SBP_5"/>
</dbReference>
<dbReference type="Gene3D" id="3.10.105.10">
    <property type="entry name" value="Dipeptide-binding Protein, Domain 3"/>
    <property type="match status" value="1"/>
</dbReference>
<dbReference type="AlphaFoldDB" id="A0A7Z0D6Z4"/>
<keyword evidence="7" id="KW-1185">Reference proteome</keyword>
<evidence type="ECO:0000256" key="2">
    <source>
        <dbReference type="ARBA" id="ARBA00022448"/>
    </source>
</evidence>